<dbReference type="GO" id="GO:0016740">
    <property type="term" value="F:transferase activity"/>
    <property type="evidence" value="ECO:0007669"/>
    <property type="project" value="UniProtKB-KW"/>
</dbReference>
<dbReference type="OrthoDB" id="7348755at2"/>
<gene>
    <name evidence="3" type="ORF">IDSA_08935</name>
</gene>
<dbReference type="Pfam" id="PF13649">
    <property type="entry name" value="Methyltransf_25"/>
    <property type="match status" value="1"/>
</dbReference>
<dbReference type="SUPFAM" id="SSF53335">
    <property type="entry name" value="S-adenosyl-L-methionine-dependent methyltransferases"/>
    <property type="match status" value="1"/>
</dbReference>
<dbReference type="RefSeq" id="WP_034775962.1">
    <property type="nucleotide sequence ID" value="NZ_JPER01000004.1"/>
</dbReference>
<accession>A0A094IU30</accession>
<reference evidence="3 4" key="1">
    <citation type="submission" date="2014-06" db="EMBL/GenBank/DDBJ databases">
        <title>The draft genome sequence of Idiomarina salinarum ISL-52.</title>
        <authorList>
            <person name="Du J."/>
            <person name="Shao Z."/>
        </authorList>
    </citation>
    <scope>NUCLEOTIDE SEQUENCE [LARGE SCALE GENOMIC DNA]</scope>
    <source>
        <strain evidence="3 4">ISL-52</strain>
    </source>
</reference>
<proteinExistence type="predicted"/>
<evidence type="ECO:0000313" key="4">
    <source>
        <dbReference type="Proteomes" id="UP000054363"/>
    </source>
</evidence>
<evidence type="ECO:0000259" key="2">
    <source>
        <dbReference type="Pfam" id="PF13649"/>
    </source>
</evidence>
<comment type="caution">
    <text evidence="3">The sequence shown here is derived from an EMBL/GenBank/DDBJ whole genome shotgun (WGS) entry which is preliminary data.</text>
</comment>
<dbReference type="EMBL" id="JPER01000004">
    <property type="protein sequence ID" value="KFZ30647.1"/>
    <property type="molecule type" value="Genomic_DNA"/>
</dbReference>
<protein>
    <recommendedName>
        <fullName evidence="2">Methyltransferase domain-containing protein</fullName>
    </recommendedName>
</protein>
<dbReference type="InterPro" id="IPR041698">
    <property type="entry name" value="Methyltransf_25"/>
</dbReference>
<sequence length="201" mass="22621">MTKSRNIDFYSANALRLAEQYDSLTFEQVHADCLSWLEQLPAGALVLDIGAGSGRDALALAKRGMQVTAVEPAEKLRTIGEAKSEKVTWINDMLPTLSHISGGYDLILISAVWMHLTPAQQHQALVRIAQLLKPNGLWIVSLRHGGFDDIRESHPQRDEQLIKQAQQCGLELLQSTHDKDQLKRSRVNWQTLAFRRLEEDS</sequence>
<organism evidence="3 4">
    <name type="scientific">Pseudidiomarina salinarum</name>
    <dbReference type="NCBI Taxonomy" id="435908"/>
    <lineage>
        <taxon>Bacteria</taxon>
        <taxon>Pseudomonadati</taxon>
        <taxon>Pseudomonadota</taxon>
        <taxon>Gammaproteobacteria</taxon>
        <taxon>Alteromonadales</taxon>
        <taxon>Idiomarinaceae</taxon>
        <taxon>Pseudidiomarina</taxon>
    </lineage>
</organism>
<keyword evidence="1" id="KW-0808">Transferase</keyword>
<name>A0A094IU30_9GAMM</name>
<dbReference type="Gene3D" id="3.40.50.150">
    <property type="entry name" value="Vaccinia Virus protein VP39"/>
    <property type="match status" value="1"/>
</dbReference>
<dbReference type="eggNOG" id="COG0500">
    <property type="taxonomic scope" value="Bacteria"/>
</dbReference>
<dbReference type="AlphaFoldDB" id="A0A094IU30"/>
<dbReference type="InterPro" id="IPR029063">
    <property type="entry name" value="SAM-dependent_MTases_sf"/>
</dbReference>
<dbReference type="CDD" id="cd02440">
    <property type="entry name" value="AdoMet_MTases"/>
    <property type="match status" value="1"/>
</dbReference>
<dbReference type="STRING" id="435908.IDSA_08935"/>
<feature type="domain" description="Methyltransferase" evidence="2">
    <location>
        <begin position="46"/>
        <end position="136"/>
    </location>
</feature>
<dbReference type="PANTHER" id="PTHR43861">
    <property type="entry name" value="TRANS-ACONITATE 2-METHYLTRANSFERASE-RELATED"/>
    <property type="match status" value="1"/>
</dbReference>
<evidence type="ECO:0000313" key="3">
    <source>
        <dbReference type="EMBL" id="KFZ30647.1"/>
    </source>
</evidence>
<evidence type="ECO:0000256" key="1">
    <source>
        <dbReference type="ARBA" id="ARBA00022679"/>
    </source>
</evidence>
<keyword evidence="4" id="KW-1185">Reference proteome</keyword>
<dbReference type="Proteomes" id="UP000054363">
    <property type="component" value="Unassembled WGS sequence"/>
</dbReference>